<dbReference type="CTD" id="20245369"/>
<organism evidence="4 5">
    <name type="scientific">Lottia gigantea</name>
    <name type="common">Giant owl limpet</name>
    <dbReference type="NCBI Taxonomy" id="225164"/>
    <lineage>
        <taxon>Eukaryota</taxon>
        <taxon>Metazoa</taxon>
        <taxon>Spiralia</taxon>
        <taxon>Lophotrochozoa</taxon>
        <taxon>Mollusca</taxon>
        <taxon>Gastropoda</taxon>
        <taxon>Patellogastropoda</taxon>
        <taxon>Lottioidea</taxon>
        <taxon>Lottiidae</taxon>
        <taxon>Lottia</taxon>
    </lineage>
</organism>
<proteinExistence type="inferred from homology"/>
<dbReference type="InterPro" id="IPR027417">
    <property type="entry name" value="P-loop_NTPase"/>
</dbReference>
<dbReference type="SMART" id="SM00176">
    <property type="entry name" value="RAN"/>
    <property type="match status" value="1"/>
</dbReference>
<sequence length="206" mass="22894">MSIRNSGSYTSFDKSNIKCVIVGDTCVGKTCLARRLAAHDFPTEYSPTMFDNYAATTIVDDQPYVLSLFDTAGQEEFDRLRALAYMNSDVFLLCFSVARPDTLQHAIDIWIPELKHYSPNTPIILIGTQIDIRDEQEAKSKSSVCHRDYVQTKEGISVASKLGAETYVECSSLTEAGIIRLKESAIDASNKSTKPRNNDCNCCQIV</sequence>
<reference evidence="4 5" key="1">
    <citation type="journal article" date="2013" name="Nature">
        <title>Insights into bilaterian evolution from three spiralian genomes.</title>
        <authorList>
            <person name="Simakov O."/>
            <person name="Marletaz F."/>
            <person name="Cho S.J."/>
            <person name="Edsinger-Gonzales E."/>
            <person name="Havlak P."/>
            <person name="Hellsten U."/>
            <person name="Kuo D.H."/>
            <person name="Larsson T."/>
            <person name="Lv J."/>
            <person name="Arendt D."/>
            <person name="Savage R."/>
            <person name="Osoegawa K."/>
            <person name="de Jong P."/>
            <person name="Grimwood J."/>
            <person name="Chapman J.A."/>
            <person name="Shapiro H."/>
            <person name="Aerts A."/>
            <person name="Otillar R.P."/>
            <person name="Terry A.Y."/>
            <person name="Boore J.L."/>
            <person name="Grigoriev I.V."/>
            <person name="Lindberg D.R."/>
            <person name="Seaver E.C."/>
            <person name="Weisblat D.A."/>
            <person name="Putnam N.H."/>
            <person name="Rokhsar D.S."/>
        </authorList>
    </citation>
    <scope>NUCLEOTIDE SEQUENCE [LARGE SCALE GENOMIC DNA]</scope>
</reference>
<dbReference type="InterPro" id="IPR003578">
    <property type="entry name" value="Small_GTPase_Rho"/>
</dbReference>
<dbReference type="PANTHER" id="PTHR24072">
    <property type="entry name" value="RHO FAMILY GTPASE"/>
    <property type="match status" value="1"/>
</dbReference>
<dbReference type="Pfam" id="PF00071">
    <property type="entry name" value="Ras"/>
    <property type="match status" value="1"/>
</dbReference>
<dbReference type="SMART" id="SM00174">
    <property type="entry name" value="RHO"/>
    <property type="match status" value="1"/>
</dbReference>
<dbReference type="OrthoDB" id="8830751at2759"/>
<evidence type="ECO:0000313" key="5">
    <source>
        <dbReference type="Proteomes" id="UP000030746"/>
    </source>
</evidence>
<dbReference type="RefSeq" id="XP_009047010.1">
    <property type="nucleotide sequence ID" value="XM_009048762.1"/>
</dbReference>
<gene>
    <name evidence="4" type="ORF">LOTGIDRAFT_199832</name>
</gene>
<dbReference type="Gene3D" id="3.40.50.300">
    <property type="entry name" value="P-loop containing nucleotide triphosphate hydrolases"/>
    <property type="match status" value="1"/>
</dbReference>
<dbReference type="GO" id="GO:0003924">
    <property type="term" value="F:GTPase activity"/>
    <property type="evidence" value="ECO:0007669"/>
    <property type="project" value="InterPro"/>
</dbReference>
<evidence type="ECO:0000256" key="2">
    <source>
        <dbReference type="ARBA" id="ARBA00022741"/>
    </source>
</evidence>
<dbReference type="AlphaFoldDB" id="V4B8Z8"/>
<dbReference type="KEGG" id="lgi:LOTGIDRAFT_199832"/>
<dbReference type="EMBL" id="KB200294">
    <property type="protein sequence ID" value="ESP02302.1"/>
    <property type="molecule type" value="Genomic_DNA"/>
</dbReference>
<dbReference type="CDD" id="cd00157">
    <property type="entry name" value="Rho"/>
    <property type="match status" value="1"/>
</dbReference>
<dbReference type="HOGENOM" id="CLU_041217_21_3_1"/>
<dbReference type="FunFam" id="3.40.50.300:FF:001179">
    <property type="entry name" value="Rho family GTPase"/>
    <property type="match status" value="1"/>
</dbReference>
<keyword evidence="3" id="KW-0342">GTP-binding</keyword>
<protein>
    <submittedName>
        <fullName evidence="4">Uncharacterized protein</fullName>
    </submittedName>
</protein>
<dbReference type="PRINTS" id="PR00449">
    <property type="entry name" value="RASTRNSFRMNG"/>
</dbReference>
<dbReference type="GeneID" id="20245369"/>
<dbReference type="OMA" id="NCDVFLI"/>
<dbReference type="NCBIfam" id="TIGR00231">
    <property type="entry name" value="small_GTP"/>
    <property type="match status" value="1"/>
</dbReference>
<dbReference type="SUPFAM" id="SSF52540">
    <property type="entry name" value="P-loop containing nucleoside triphosphate hydrolases"/>
    <property type="match status" value="1"/>
</dbReference>
<accession>V4B8Z8</accession>
<dbReference type="PROSITE" id="PS51420">
    <property type="entry name" value="RHO"/>
    <property type="match status" value="1"/>
</dbReference>
<evidence type="ECO:0000256" key="3">
    <source>
        <dbReference type="ARBA" id="ARBA00023134"/>
    </source>
</evidence>
<dbReference type="Proteomes" id="UP000030746">
    <property type="component" value="Unassembled WGS sequence"/>
</dbReference>
<comment type="similarity">
    <text evidence="1">Belongs to the small GTPase superfamily. Rho family.</text>
</comment>
<evidence type="ECO:0000256" key="1">
    <source>
        <dbReference type="ARBA" id="ARBA00010142"/>
    </source>
</evidence>
<dbReference type="InterPro" id="IPR005225">
    <property type="entry name" value="Small_GTP-bd"/>
</dbReference>
<dbReference type="SMART" id="SM00175">
    <property type="entry name" value="RAB"/>
    <property type="match status" value="1"/>
</dbReference>
<dbReference type="STRING" id="225164.V4B8Z8"/>
<dbReference type="PROSITE" id="PS51419">
    <property type="entry name" value="RAB"/>
    <property type="match status" value="1"/>
</dbReference>
<dbReference type="PROSITE" id="PS51421">
    <property type="entry name" value="RAS"/>
    <property type="match status" value="1"/>
</dbReference>
<evidence type="ECO:0000313" key="4">
    <source>
        <dbReference type="EMBL" id="ESP02302.1"/>
    </source>
</evidence>
<dbReference type="InterPro" id="IPR001806">
    <property type="entry name" value="Small_GTPase"/>
</dbReference>
<keyword evidence="2" id="KW-0547">Nucleotide-binding</keyword>
<dbReference type="SMART" id="SM00173">
    <property type="entry name" value="RAS"/>
    <property type="match status" value="1"/>
</dbReference>
<dbReference type="GO" id="GO:0005525">
    <property type="term" value="F:GTP binding"/>
    <property type="evidence" value="ECO:0007669"/>
    <property type="project" value="UniProtKB-KW"/>
</dbReference>
<dbReference type="GO" id="GO:0007264">
    <property type="term" value="P:small GTPase-mediated signal transduction"/>
    <property type="evidence" value="ECO:0007669"/>
    <property type="project" value="InterPro"/>
</dbReference>
<keyword evidence="5" id="KW-1185">Reference proteome</keyword>
<name>V4B8Z8_LOTGI</name>